<accession>A0AAE3U299</accession>
<dbReference type="InterPro" id="IPR024409">
    <property type="entry name" value="DUF3833"/>
</dbReference>
<evidence type="ECO:0000313" key="2">
    <source>
        <dbReference type="EMBL" id="MDI7923889.1"/>
    </source>
</evidence>
<sequence>MRVLAVFAVAMAMTMSFIPATVAAGEFTLESFFAGKTQAQGSFSAINGVRRSFAVDLVGRWDGKTLKLREDFVFDDGTRDRKTWRFVKTGPSSYRGTREDVIGETNVRLSGNVARFTYVVYLDPARKKNKVRFHDTMTLRPDGTVLNNALVTKFGLPVAITRVEFARR</sequence>
<reference evidence="2" key="1">
    <citation type="submission" date="2022-03" db="EMBL/GenBank/DDBJ databases">
        <title>Fererhizobium litorale gen. nov., sp. nov., isolated from sandy sediments of the Sea of Japan seashore.</title>
        <authorList>
            <person name="Romanenko L."/>
            <person name="Kurilenko V."/>
            <person name="Otstavnykh N."/>
            <person name="Svetashev V."/>
            <person name="Tekutyeva L."/>
            <person name="Isaeva M."/>
            <person name="Mikhailov V."/>
        </authorList>
    </citation>
    <scope>NUCLEOTIDE SEQUENCE</scope>
    <source>
        <strain evidence="2">KMM 9576</strain>
    </source>
</reference>
<dbReference type="RefSeq" id="WP_311786962.1">
    <property type="nucleotide sequence ID" value="NZ_JALDYY010000007.1"/>
</dbReference>
<dbReference type="Pfam" id="PF12915">
    <property type="entry name" value="DUF3833"/>
    <property type="match status" value="1"/>
</dbReference>
<dbReference type="EMBL" id="JALDYZ010000010">
    <property type="protein sequence ID" value="MDI7923889.1"/>
    <property type="molecule type" value="Genomic_DNA"/>
</dbReference>
<protein>
    <submittedName>
        <fullName evidence="2">DUF3833 domain-containing protein</fullName>
    </submittedName>
</protein>
<proteinExistence type="predicted"/>
<comment type="caution">
    <text evidence="2">The sequence shown here is derived from an EMBL/GenBank/DDBJ whole genome shotgun (WGS) entry which is preliminary data.</text>
</comment>
<keyword evidence="1" id="KW-0732">Signal</keyword>
<feature type="signal peptide" evidence="1">
    <location>
        <begin position="1"/>
        <end position="23"/>
    </location>
</feature>
<dbReference type="Proteomes" id="UP001161580">
    <property type="component" value="Unassembled WGS sequence"/>
</dbReference>
<dbReference type="AlphaFoldDB" id="A0AAE3U299"/>
<name>A0AAE3U299_9HYPH</name>
<evidence type="ECO:0000313" key="3">
    <source>
        <dbReference type="Proteomes" id="UP001161580"/>
    </source>
</evidence>
<keyword evidence="3" id="KW-1185">Reference proteome</keyword>
<evidence type="ECO:0000256" key="1">
    <source>
        <dbReference type="SAM" id="SignalP"/>
    </source>
</evidence>
<feature type="chain" id="PRO_5042035082" evidence="1">
    <location>
        <begin position="24"/>
        <end position="168"/>
    </location>
</feature>
<organism evidence="2 3">
    <name type="scientific">Ferirhizobium litorale</name>
    <dbReference type="NCBI Taxonomy" id="2927786"/>
    <lineage>
        <taxon>Bacteria</taxon>
        <taxon>Pseudomonadati</taxon>
        <taxon>Pseudomonadota</taxon>
        <taxon>Alphaproteobacteria</taxon>
        <taxon>Hyphomicrobiales</taxon>
        <taxon>Rhizobiaceae</taxon>
        <taxon>Ferirhizobium</taxon>
    </lineage>
</organism>
<gene>
    <name evidence="2" type="ORF">MRS75_17605</name>
</gene>